<evidence type="ECO:0000256" key="3">
    <source>
        <dbReference type="ARBA" id="ARBA00022692"/>
    </source>
</evidence>
<keyword evidence="2" id="KW-0597">Phosphoprotein</keyword>
<feature type="region of interest" description="Disordered" evidence="7">
    <location>
        <begin position="60"/>
        <end position="269"/>
    </location>
</feature>
<name>A0ABY6TMN2_BIOOC</name>
<evidence type="ECO:0000256" key="2">
    <source>
        <dbReference type="ARBA" id="ARBA00022553"/>
    </source>
</evidence>
<feature type="region of interest" description="Disordered" evidence="7">
    <location>
        <begin position="432"/>
        <end position="451"/>
    </location>
</feature>
<evidence type="ECO:0000256" key="4">
    <source>
        <dbReference type="ARBA" id="ARBA00022989"/>
    </source>
</evidence>
<evidence type="ECO:0000256" key="5">
    <source>
        <dbReference type="ARBA" id="ARBA00023136"/>
    </source>
</evidence>
<evidence type="ECO:0000256" key="6">
    <source>
        <dbReference type="ARBA" id="ARBA00023242"/>
    </source>
</evidence>
<dbReference type="CDD" id="cd12935">
    <property type="entry name" value="LEM_like"/>
    <property type="match status" value="1"/>
</dbReference>
<keyword evidence="4 8" id="KW-1133">Transmembrane helix</keyword>
<dbReference type="InterPro" id="IPR041885">
    <property type="entry name" value="MAN1_winged_helix_dom"/>
</dbReference>
<keyword evidence="5 8" id="KW-0472">Membrane</keyword>
<feature type="compositionally biased region" description="Basic and acidic residues" evidence="7">
    <location>
        <begin position="660"/>
        <end position="684"/>
    </location>
</feature>
<evidence type="ECO:0000313" key="12">
    <source>
        <dbReference type="Proteomes" id="UP000766486"/>
    </source>
</evidence>
<gene>
    <name evidence="11" type="ORF">CLO192961_LOCUS4240</name>
</gene>
<evidence type="ECO:0000256" key="7">
    <source>
        <dbReference type="SAM" id="MobiDB-lite"/>
    </source>
</evidence>
<dbReference type="EMBL" id="CABFNS010000006">
    <property type="protein sequence ID" value="VUC19858.1"/>
    <property type="molecule type" value="Genomic_DNA"/>
</dbReference>
<feature type="domain" description="Man1/Src1-like C-terminal" evidence="9">
    <location>
        <begin position="307"/>
        <end position="640"/>
    </location>
</feature>
<dbReference type="InterPro" id="IPR025856">
    <property type="entry name" value="HeH/LEM_domain"/>
</dbReference>
<feature type="compositionally biased region" description="Basic and acidic residues" evidence="7">
    <location>
        <begin position="217"/>
        <end position="229"/>
    </location>
</feature>
<evidence type="ECO:0000259" key="9">
    <source>
        <dbReference type="Pfam" id="PF09402"/>
    </source>
</evidence>
<dbReference type="InterPro" id="IPR044780">
    <property type="entry name" value="Heh2/Src1"/>
</dbReference>
<comment type="caution">
    <text evidence="11">The sequence shown here is derived from an EMBL/GenBank/DDBJ whole genome shotgun (WGS) entry which is preliminary data.</text>
</comment>
<dbReference type="PANTHER" id="PTHR47808">
    <property type="entry name" value="INNER NUCLEAR MEMBRANE PROTEIN HEH2-RELATED"/>
    <property type="match status" value="1"/>
</dbReference>
<dbReference type="Gene3D" id="1.10.10.1180">
    <property type="entry name" value="MAN1, winged-helix domain"/>
    <property type="match status" value="1"/>
</dbReference>
<protein>
    <recommendedName>
        <fullName evidence="13">LEM-like domain-containing protein</fullName>
    </recommendedName>
</protein>
<evidence type="ECO:0000256" key="8">
    <source>
        <dbReference type="SAM" id="Phobius"/>
    </source>
</evidence>
<evidence type="ECO:0008006" key="13">
    <source>
        <dbReference type="Google" id="ProtNLM"/>
    </source>
</evidence>
<evidence type="ECO:0000259" key="10">
    <source>
        <dbReference type="Pfam" id="PF12949"/>
    </source>
</evidence>
<comment type="subcellular location">
    <subcellularLocation>
        <location evidence="1">Nucleus inner membrane</location>
    </subcellularLocation>
</comment>
<feature type="transmembrane region" description="Helical" evidence="8">
    <location>
        <begin position="525"/>
        <end position="544"/>
    </location>
</feature>
<dbReference type="PANTHER" id="PTHR47808:SF2">
    <property type="entry name" value="LEM DOMAIN-CONTAINING PROTEIN 2"/>
    <property type="match status" value="1"/>
</dbReference>
<sequence length="684" mass="77161">MSDMEDYLQEGFDPRAVTVPRLRSILVTHNIQFGNAKKPQLVALVEEHIMPAVPRLREQRARAKRSSMGIVNAGSAEDNPAWDDYDLAPPPSARRSKSPRKSSTRASSSRIKSEEVEDTPVQRSPAKRASRSVSRALSHAEETPEYEAPRSVRRNRRTVTPQIKVEPEDDMPSLQEDSVFTDDNPFQGKSSPSQPKTPGSRRRTSDFKSNRSSLEGSVRRRTSDYEDVKPLVVPKTRQQFTPQYDDDDDDDDDDEDEDVLEPGEEFTPDAQLELEEAAHKGEIMLPVRNASRSASRSFSLSTPIFTLLLVLLGSYGVWYRQEKIAVGYCGLGRPANELLPPEVPVPTFLIPFVEPQCEQCPAHAYCYGDFEARCEPDFVLQPHPLALGGLIPLPPSCEPDGEKARRVHAVADKAVEELRERRAKYECGELVDEEGNRQDSPSMLEEDLKETVSRKRSKRLNSAEFEDLWAAALGEVTSREEIEVEAVQASSPTGLPNRRISSTSLARISLTCAVKRSIRLGLEKNRFTIGLLISFATFVLYLRYRYRKHVSTSAQIPALVDQVLARLANQKELGDEEIDDPWLFLPNLRDDVLRAVHSLSERERIWQRVKAVVDQNSNIRTSQREGRSGEVGRAWEWIGPTAGEGARRRRSGRVSWISDTKTDSPEPSKQVPEVKKWEEARPIY</sequence>
<keyword evidence="6" id="KW-0539">Nucleus</keyword>
<evidence type="ECO:0000313" key="11">
    <source>
        <dbReference type="EMBL" id="VUC19858.1"/>
    </source>
</evidence>
<feature type="compositionally biased region" description="Basic and acidic residues" evidence="7">
    <location>
        <begin position="138"/>
        <end position="150"/>
    </location>
</feature>
<keyword evidence="12" id="KW-1185">Reference proteome</keyword>
<feature type="compositionally biased region" description="Basic residues" evidence="7">
    <location>
        <begin position="94"/>
        <end position="103"/>
    </location>
</feature>
<proteinExistence type="predicted"/>
<reference evidence="11 12" key="1">
    <citation type="submission" date="2019-06" db="EMBL/GenBank/DDBJ databases">
        <authorList>
            <person name="Broberg M."/>
        </authorList>
    </citation>
    <scope>NUCLEOTIDE SEQUENCE [LARGE SCALE GENOMIC DNA]</scope>
</reference>
<feature type="region of interest" description="Disordered" evidence="7">
    <location>
        <begin position="642"/>
        <end position="684"/>
    </location>
</feature>
<dbReference type="InterPro" id="IPR018996">
    <property type="entry name" value="Man1/Src1-like_C"/>
</dbReference>
<keyword evidence="3 8" id="KW-0812">Transmembrane</keyword>
<feature type="domain" description="HeH/LEM" evidence="10">
    <location>
        <begin position="18"/>
        <end position="47"/>
    </location>
</feature>
<organism evidence="11 12">
    <name type="scientific">Bionectria ochroleuca</name>
    <name type="common">Gliocladium roseum</name>
    <dbReference type="NCBI Taxonomy" id="29856"/>
    <lineage>
        <taxon>Eukaryota</taxon>
        <taxon>Fungi</taxon>
        <taxon>Dikarya</taxon>
        <taxon>Ascomycota</taxon>
        <taxon>Pezizomycotina</taxon>
        <taxon>Sordariomycetes</taxon>
        <taxon>Hypocreomycetidae</taxon>
        <taxon>Hypocreales</taxon>
        <taxon>Bionectriaceae</taxon>
        <taxon>Clonostachys</taxon>
    </lineage>
</organism>
<evidence type="ECO:0000256" key="1">
    <source>
        <dbReference type="ARBA" id="ARBA00004540"/>
    </source>
</evidence>
<feature type="compositionally biased region" description="Acidic residues" evidence="7">
    <location>
        <begin position="244"/>
        <end position="269"/>
    </location>
</feature>
<accession>A0ABY6TMN2</accession>
<dbReference type="Pfam" id="PF09402">
    <property type="entry name" value="MSC"/>
    <property type="match status" value="1"/>
</dbReference>
<dbReference type="Proteomes" id="UP000766486">
    <property type="component" value="Unassembled WGS sequence"/>
</dbReference>
<dbReference type="Pfam" id="PF12949">
    <property type="entry name" value="HeH"/>
    <property type="match status" value="1"/>
</dbReference>
<feature type="compositionally biased region" description="Polar residues" evidence="7">
    <location>
        <begin position="187"/>
        <end position="197"/>
    </location>
</feature>